<sequence length="429" mass="47149">MNDITPKASPAPEQVGQQQEKPAASQAPAQPAATGPAAAPKAAPMPKPARQRPPVRAARFRRRHLGLGLSFVLIVLVPLTVVVFYLLAVAKDQYSSLTGFTVRQEEGGSASSLLGGLASLTGVSGSSDGDILYEFILSQALIQQIDTNIGLRDHYGAYWSEDPVFALSPDASIEDLESYWSRIVRVSYDQSSGLIEMRVLAFTPEKAQAVAQEVLRLSQDMINALNEQARDDAMRYARSDLEEAVARLKTAREGLTTFRSSNRIVDPESDIQGRMGVMNNLQQQLAEALIELDLLGTTISENDPRLRQAQRLIEVIRERIASEREQLSSSGTELGGTGDDYPALIAEYEGLVVDREFAEENYRAALAALDLARANAQRQSRYLATFIQPTLAQTSEYPRSAMIAGMTALFLMLFWSIMALVYYSIRDRS</sequence>
<dbReference type="InterPro" id="IPR050445">
    <property type="entry name" value="Bact_polysacc_biosynth/exp"/>
</dbReference>
<keyword evidence="4" id="KW-0813">Transport</keyword>
<evidence type="ECO:0000256" key="1">
    <source>
        <dbReference type="SAM" id="Coils"/>
    </source>
</evidence>
<reference evidence="4" key="1">
    <citation type="submission" date="2021-04" db="EMBL/GenBank/DDBJ databases">
        <title>Complete genome sequence for Sulfitobacter sp. strain JK7-1.</title>
        <authorList>
            <person name="Park S.-J."/>
        </authorList>
    </citation>
    <scope>NUCLEOTIDE SEQUENCE</scope>
    <source>
        <strain evidence="4">JK7-1</strain>
    </source>
</reference>
<dbReference type="KEGG" id="sual:KDD17_13875"/>
<feature type="region of interest" description="Disordered" evidence="2">
    <location>
        <begin position="1"/>
        <end position="56"/>
    </location>
</feature>
<evidence type="ECO:0000313" key="5">
    <source>
        <dbReference type="Proteomes" id="UP000683291"/>
    </source>
</evidence>
<dbReference type="AlphaFoldDB" id="A0A975JCU2"/>
<accession>A0A975JCU2</accession>
<dbReference type="PANTHER" id="PTHR32309">
    <property type="entry name" value="TYROSINE-PROTEIN KINASE"/>
    <property type="match status" value="1"/>
</dbReference>
<keyword evidence="3" id="KW-0812">Transmembrane</keyword>
<name>A0A975JCU2_9RHOB</name>
<dbReference type="Proteomes" id="UP000683291">
    <property type="component" value="Chromosome 1"/>
</dbReference>
<dbReference type="PANTHER" id="PTHR32309:SF13">
    <property type="entry name" value="FERRIC ENTEROBACTIN TRANSPORT PROTEIN FEPE"/>
    <property type="match status" value="1"/>
</dbReference>
<evidence type="ECO:0000256" key="2">
    <source>
        <dbReference type="SAM" id="MobiDB-lite"/>
    </source>
</evidence>
<feature type="transmembrane region" description="Helical" evidence="3">
    <location>
        <begin position="65"/>
        <end position="88"/>
    </location>
</feature>
<feature type="coiled-coil region" evidence="1">
    <location>
        <begin position="278"/>
        <end position="326"/>
    </location>
</feature>
<dbReference type="GO" id="GO:0005886">
    <property type="term" value="C:plasma membrane"/>
    <property type="evidence" value="ECO:0007669"/>
    <property type="project" value="TreeGrafter"/>
</dbReference>
<organism evidence="4 5">
    <name type="scientific">Sulfitobacter albidus</name>
    <dbReference type="NCBI Taxonomy" id="2829501"/>
    <lineage>
        <taxon>Bacteria</taxon>
        <taxon>Pseudomonadati</taxon>
        <taxon>Pseudomonadota</taxon>
        <taxon>Alphaproteobacteria</taxon>
        <taxon>Rhodobacterales</taxon>
        <taxon>Roseobacteraceae</taxon>
        <taxon>Sulfitobacter</taxon>
    </lineage>
</organism>
<keyword evidence="1" id="KW-0175">Coiled coil</keyword>
<gene>
    <name evidence="4" type="ORF">KDD17_13875</name>
</gene>
<dbReference type="GO" id="GO:0004713">
    <property type="term" value="F:protein tyrosine kinase activity"/>
    <property type="evidence" value="ECO:0007669"/>
    <property type="project" value="TreeGrafter"/>
</dbReference>
<feature type="compositionally biased region" description="Low complexity" evidence="2">
    <location>
        <begin position="17"/>
        <end position="44"/>
    </location>
</feature>
<proteinExistence type="predicted"/>
<keyword evidence="3" id="KW-0472">Membrane</keyword>
<evidence type="ECO:0000313" key="4">
    <source>
        <dbReference type="EMBL" id="QUJ76002.1"/>
    </source>
</evidence>
<keyword evidence="4" id="KW-0762">Sugar transport</keyword>
<dbReference type="EMBL" id="CP073581">
    <property type="protein sequence ID" value="QUJ76002.1"/>
    <property type="molecule type" value="Genomic_DNA"/>
</dbReference>
<keyword evidence="5" id="KW-1185">Reference proteome</keyword>
<keyword evidence="3" id="KW-1133">Transmembrane helix</keyword>
<evidence type="ECO:0000256" key="3">
    <source>
        <dbReference type="SAM" id="Phobius"/>
    </source>
</evidence>
<feature type="transmembrane region" description="Helical" evidence="3">
    <location>
        <begin position="401"/>
        <end position="425"/>
    </location>
</feature>
<protein>
    <submittedName>
        <fullName evidence="4">Sugar transporter</fullName>
    </submittedName>
</protein>